<dbReference type="OrthoDB" id="1275259at2"/>
<sequence>MKQQNGAEVRTPYLLKFHDLFPNEEIDVDLLLQAFSKEMLLHAAINFSGYHNHFDRDEDIFSVLRRHFRGHLTAKLSQILNNIYRIQQQTQRAAHFIYPPSSLKLFEYALKSDKSTEVLGQFDEDEGSLNLFKAYLCFNEDIMLRAHKASQLLVDYSSDRIEYLTALTGSVFDNEILNHNLSLEFSVQFQKSQYLFLFLRENEKTRPLLLETLKYYNCRSIGELFNMMIFLLDPIECQKDAIIDIRDKPMSKLAIKFIDKFVLAEFEENMDFLSIRNTPVMKMDDGLYKIIYAKFVIDKLFRGWYFVLNRLNSTLELSIQIKNFRSFYSTEFTEEYLLTKLLHGVFPKKAISFSGREIRVARQNDKRKEVAEPDYYVRDFNNIFLIECKDALIKKEAKESLNYLEIDAELRSKFLETTNGGKRQSKAIHQLLDNIQRIKSGNIDFDRYDKMPSVRIYPILILTEEVFNATGLNQLINEWFGEELGNRRDNSGIKLDKIEPLTIITVDSLIYIRPYLIAGRVKFKDMVDSYINEHLTRPTNTKLWERNRMIPFSLFSRSYIWRKCNNSLQSSMSIFVEGYEDLDSSI</sequence>
<evidence type="ECO:0000313" key="1">
    <source>
        <dbReference type="EMBL" id="PSL23167.1"/>
    </source>
</evidence>
<dbReference type="AlphaFoldDB" id="A0A2P8FN63"/>
<gene>
    <name evidence="1" type="ORF">CLV60_11744</name>
</gene>
<keyword evidence="2" id="KW-1185">Reference proteome</keyword>
<evidence type="ECO:0000313" key="2">
    <source>
        <dbReference type="Proteomes" id="UP000241964"/>
    </source>
</evidence>
<protein>
    <submittedName>
        <fullName evidence="1">Uncharacterized protein</fullName>
    </submittedName>
</protein>
<dbReference type="RefSeq" id="WP_106598806.1">
    <property type="nucleotide sequence ID" value="NZ_PYAS01000017.1"/>
</dbReference>
<proteinExistence type="predicted"/>
<dbReference type="Proteomes" id="UP000241964">
    <property type="component" value="Unassembled WGS sequence"/>
</dbReference>
<reference evidence="1 2" key="1">
    <citation type="submission" date="2018-03" db="EMBL/GenBank/DDBJ databases">
        <title>Genomic Encyclopedia of Archaeal and Bacterial Type Strains, Phase II (KMG-II): from individual species to whole genera.</title>
        <authorList>
            <person name="Goeker M."/>
        </authorList>
    </citation>
    <scope>NUCLEOTIDE SEQUENCE [LARGE SCALE GENOMIC DNA]</scope>
    <source>
        <strain evidence="1 2">DSM 29057</strain>
    </source>
</reference>
<accession>A0A2P8FN63</accession>
<organism evidence="1 2">
    <name type="scientific">Dyadobacter jiangsuensis</name>
    <dbReference type="NCBI Taxonomy" id="1591085"/>
    <lineage>
        <taxon>Bacteria</taxon>
        <taxon>Pseudomonadati</taxon>
        <taxon>Bacteroidota</taxon>
        <taxon>Cytophagia</taxon>
        <taxon>Cytophagales</taxon>
        <taxon>Spirosomataceae</taxon>
        <taxon>Dyadobacter</taxon>
    </lineage>
</organism>
<dbReference type="EMBL" id="PYAS01000017">
    <property type="protein sequence ID" value="PSL23167.1"/>
    <property type="molecule type" value="Genomic_DNA"/>
</dbReference>
<comment type="caution">
    <text evidence="1">The sequence shown here is derived from an EMBL/GenBank/DDBJ whole genome shotgun (WGS) entry which is preliminary data.</text>
</comment>
<name>A0A2P8FN63_9BACT</name>